<evidence type="ECO:0000313" key="2">
    <source>
        <dbReference type="Proteomes" id="UP000008281"/>
    </source>
</evidence>
<accession>E3M0J4</accession>
<dbReference type="HOGENOM" id="CLU_2724626_0_0_1"/>
<gene>
    <name evidence="1" type="ORF">CRE_05442</name>
</gene>
<dbReference type="Proteomes" id="UP000008281">
    <property type="component" value="Unassembled WGS sequence"/>
</dbReference>
<protein>
    <submittedName>
        <fullName evidence="1">Uncharacterized protein</fullName>
    </submittedName>
</protein>
<reference evidence="1" key="1">
    <citation type="submission" date="2007-07" db="EMBL/GenBank/DDBJ databases">
        <title>PCAP assembly of the Caenorhabditis remanei genome.</title>
        <authorList>
            <consortium name="The Caenorhabditis remanei Sequencing Consortium"/>
            <person name="Wilson R.K."/>
        </authorList>
    </citation>
    <scope>NUCLEOTIDE SEQUENCE [LARGE SCALE GENOMIC DNA]</scope>
    <source>
        <strain evidence="1">PB4641</strain>
    </source>
</reference>
<keyword evidence="2" id="KW-1185">Reference proteome</keyword>
<dbReference type="AlphaFoldDB" id="E3M0J4"/>
<evidence type="ECO:0000313" key="1">
    <source>
        <dbReference type="EMBL" id="EFO87786.1"/>
    </source>
</evidence>
<organism evidence="2">
    <name type="scientific">Caenorhabditis remanei</name>
    <name type="common">Caenorhabditis vulgaris</name>
    <dbReference type="NCBI Taxonomy" id="31234"/>
    <lineage>
        <taxon>Eukaryota</taxon>
        <taxon>Metazoa</taxon>
        <taxon>Ecdysozoa</taxon>
        <taxon>Nematoda</taxon>
        <taxon>Chromadorea</taxon>
        <taxon>Rhabditida</taxon>
        <taxon>Rhabditina</taxon>
        <taxon>Rhabditomorpha</taxon>
        <taxon>Rhabditoidea</taxon>
        <taxon>Rhabditidae</taxon>
        <taxon>Peloderinae</taxon>
        <taxon>Caenorhabditis</taxon>
    </lineage>
</organism>
<name>E3M0J4_CAERE</name>
<dbReference type="InParanoid" id="E3M0J4"/>
<sequence length="72" mass="8524">MILCNFVQLSMEVIQDVVPVFLSKEGYNFVRHNYGKYITFIHDIRITNIFNSFDGYRKILFNIFPGRTGMLK</sequence>
<proteinExistence type="predicted"/>
<dbReference type="EMBL" id="DS268420">
    <property type="protein sequence ID" value="EFO87786.1"/>
    <property type="molecule type" value="Genomic_DNA"/>
</dbReference>